<reference evidence="8" key="1">
    <citation type="submission" date="2021-03" db="EMBL/GenBank/DDBJ databases">
        <authorList>
            <person name="Li Z."/>
            <person name="Yang C."/>
        </authorList>
    </citation>
    <scope>NUCLEOTIDE SEQUENCE</scope>
    <source>
        <strain evidence="8">Dzin_1.0</strain>
        <tissue evidence="8">Leaf</tissue>
    </source>
</reference>
<evidence type="ECO:0000256" key="1">
    <source>
        <dbReference type="ARBA" id="ARBA00022598"/>
    </source>
</evidence>
<keyword evidence="2" id="KW-0547">Nucleotide-binding</keyword>
<evidence type="ECO:0000256" key="5">
    <source>
        <dbReference type="ARBA" id="ARBA00023146"/>
    </source>
</evidence>
<dbReference type="Gene3D" id="3.30.930.10">
    <property type="entry name" value="Bira Bifunctional Protein, Domain 2"/>
    <property type="match status" value="1"/>
</dbReference>
<evidence type="ECO:0000256" key="6">
    <source>
        <dbReference type="SAM" id="Coils"/>
    </source>
</evidence>
<proteinExistence type="predicted"/>
<comment type="caution">
    <text evidence="8">The sequence shown here is derived from an EMBL/GenBank/DDBJ whole genome shotgun (WGS) entry which is preliminary data.</text>
</comment>
<dbReference type="CDD" id="cd04318">
    <property type="entry name" value="EcAsnRS_like_N"/>
    <property type="match status" value="1"/>
</dbReference>
<evidence type="ECO:0000256" key="4">
    <source>
        <dbReference type="ARBA" id="ARBA00022917"/>
    </source>
</evidence>
<dbReference type="OrthoDB" id="1931232at2759"/>
<dbReference type="Proteomes" id="UP001085076">
    <property type="component" value="Miscellaneous, Linkage group lg06"/>
</dbReference>
<keyword evidence="9" id="KW-1185">Reference proteome</keyword>
<sequence>MASGQSAVASLKPQHNSVEQFKYSNRVVLKSILGRSDAGLGLAGQRVVVGGWVKSFKEKAHKDATRAPAPAAVVPASRDLTCFEVLVSRTPFRIFARLVGKEVMSPPRPPPQQQQKLQQPEIVDAAPAPATVQTSVAYLRVNDGSCVANLQVVADTKMPLVRDMAVGVSILVEGVLEQRSEPGKQFVELKVENILHVGVVDSKNYPLANHSLSLETIRPFPHLRVRTTTVASITRIRSAISHATHQFFQKIGFIHVHMPIITTTNLQDCSKMFQVTTLFNKTDDMEKLSTVNDREAVNIEVVKAAIREKSSRIEELKRSSSNKEVLLAALEDLQKANELALQLGEQKRSTTFSVGKMDFSKDFFSCEAYLSMSARLHLESYACGLSSVYTVGPVFQANDSPSKKQLAEMWMVEVELAFAELEDVMNCAEEFLKFLCQSILENCPDDIKFLSRKIDKNCTGRLHSFISTSFARITYAEAVEHLQKIYKQPIIVYDYPKELKPFYVSVKNDRKTVSAFDIIAPKVGVLIRGSQKEERVDIITSRIQELGLPKEHYEWYLDLRRHGTVKHSGFSLAIEDLIMFAVGLQDIQDAIPFPRTSGHISA</sequence>
<keyword evidence="4" id="KW-0648">Protein biosynthesis</keyword>
<dbReference type="SUPFAM" id="SSF55681">
    <property type="entry name" value="Class II aaRS and biotin synthetases"/>
    <property type="match status" value="1"/>
</dbReference>
<dbReference type="GO" id="GO:0006421">
    <property type="term" value="P:asparaginyl-tRNA aminoacylation"/>
    <property type="evidence" value="ECO:0007669"/>
    <property type="project" value="TreeGrafter"/>
</dbReference>
<dbReference type="AlphaFoldDB" id="A0A9D5HAL7"/>
<evidence type="ECO:0000256" key="3">
    <source>
        <dbReference type="ARBA" id="ARBA00022840"/>
    </source>
</evidence>
<keyword evidence="3" id="KW-0067">ATP-binding</keyword>
<name>A0A9D5HAL7_9LILI</name>
<dbReference type="Pfam" id="PF00152">
    <property type="entry name" value="tRNA-synt_2"/>
    <property type="match status" value="2"/>
</dbReference>
<dbReference type="InterPro" id="IPR045864">
    <property type="entry name" value="aa-tRNA-synth_II/BPL/LPL"/>
</dbReference>
<feature type="domain" description="Aminoacyl-tRNA synthetase class II (D/K/N)" evidence="7">
    <location>
        <begin position="348"/>
        <end position="596"/>
    </location>
</feature>
<gene>
    <name evidence="8" type="ORF">J5N97_022030</name>
</gene>
<keyword evidence="1" id="KW-0436">Ligase</keyword>
<organism evidence="8 9">
    <name type="scientific">Dioscorea zingiberensis</name>
    <dbReference type="NCBI Taxonomy" id="325984"/>
    <lineage>
        <taxon>Eukaryota</taxon>
        <taxon>Viridiplantae</taxon>
        <taxon>Streptophyta</taxon>
        <taxon>Embryophyta</taxon>
        <taxon>Tracheophyta</taxon>
        <taxon>Spermatophyta</taxon>
        <taxon>Magnoliopsida</taxon>
        <taxon>Liliopsida</taxon>
        <taxon>Dioscoreales</taxon>
        <taxon>Dioscoreaceae</taxon>
        <taxon>Dioscorea</taxon>
    </lineage>
</organism>
<evidence type="ECO:0000313" key="8">
    <source>
        <dbReference type="EMBL" id="KAJ0969153.1"/>
    </source>
</evidence>
<reference evidence="8" key="2">
    <citation type="journal article" date="2022" name="Hortic Res">
        <title>The genome of Dioscorea zingiberensis sheds light on the biosynthesis, origin and evolution of the medicinally important diosgenin saponins.</title>
        <authorList>
            <person name="Li Y."/>
            <person name="Tan C."/>
            <person name="Li Z."/>
            <person name="Guo J."/>
            <person name="Li S."/>
            <person name="Chen X."/>
            <person name="Wang C."/>
            <person name="Dai X."/>
            <person name="Yang H."/>
            <person name="Song W."/>
            <person name="Hou L."/>
            <person name="Xu J."/>
            <person name="Tong Z."/>
            <person name="Xu A."/>
            <person name="Yuan X."/>
            <person name="Wang W."/>
            <person name="Yang Q."/>
            <person name="Chen L."/>
            <person name="Sun Z."/>
            <person name="Wang K."/>
            <person name="Pan B."/>
            <person name="Chen J."/>
            <person name="Bao Y."/>
            <person name="Liu F."/>
            <person name="Qi X."/>
            <person name="Gang D.R."/>
            <person name="Wen J."/>
            <person name="Li J."/>
        </authorList>
    </citation>
    <scope>NUCLEOTIDE SEQUENCE</scope>
    <source>
        <strain evidence="8">Dzin_1.0</strain>
    </source>
</reference>
<dbReference type="PANTHER" id="PTHR22594">
    <property type="entry name" value="ASPARTYL/LYSYL-TRNA SYNTHETASE"/>
    <property type="match status" value="1"/>
</dbReference>
<evidence type="ECO:0000256" key="2">
    <source>
        <dbReference type="ARBA" id="ARBA00022741"/>
    </source>
</evidence>
<evidence type="ECO:0000313" key="9">
    <source>
        <dbReference type="Proteomes" id="UP001085076"/>
    </source>
</evidence>
<dbReference type="GO" id="GO:0005524">
    <property type="term" value="F:ATP binding"/>
    <property type="evidence" value="ECO:0007669"/>
    <property type="project" value="UniProtKB-KW"/>
</dbReference>
<dbReference type="InterPro" id="IPR004364">
    <property type="entry name" value="Aa-tRNA-synt_II"/>
</dbReference>
<feature type="domain" description="Aminoacyl-tRNA synthetase class II (D/K/N)" evidence="7">
    <location>
        <begin position="220"/>
        <end position="280"/>
    </location>
</feature>
<keyword evidence="6" id="KW-0175">Coiled coil</keyword>
<evidence type="ECO:0000259" key="7">
    <source>
        <dbReference type="Pfam" id="PF00152"/>
    </source>
</evidence>
<keyword evidence="5" id="KW-0030">Aminoacyl-tRNA synthetase</keyword>
<feature type="coiled-coil region" evidence="6">
    <location>
        <begin position="299"/>
        <end position="336"/>
    </location>
</feature>
<dbReference type="GO" id="GO:0005739">
    <property type="term" value="C:mitochondrion"/>
    <property type="evidence" value="ECO:0007669"/>
    <property type="project" value="TreeGrafter"/>
</dbReference>
<protein>
    <recommendedName>
        <fullName evidence="7">Aminoacyl-tRNA synthetase class II (D/K/N) domain-containing protein</fullName>
    </recommendedName>
</protein>
<dbReference type="EMBL" id="JAGGNH010000006">
    <property type="protein sequence ID" value="KAJ0969153.1"/>
    <property type="molecule type" value="Genomic_DNA"/>
</dbReference>
<dbReference type="GO" id="GO:0004816">
    <property type="term" value="F:asparagine-tRNA ligase activity"/>
    <property type="evidence" value="ECO:0007669"/>
    <property type="project" value="TreeGrafter"/>
</dbReference>
<accession>A0A9D5HAL7</accession>
<dbReference type="PANTHER" id="PTHR22594:SF36">
    <property type="entry name" value="ASPARAGINE--TRNA LIGASE, CYTOPLASMIC 2"/>
    <property type="match status" value="1"/>
</dbReference>